<dbReference type="AlphaFoldDB" id="A0A0A2EBJ3"/>
<keyword evidence="2" id="KW-1185">Reference proteome</keyword>
<comment type="caution">
    <text evidence="1">The sequence shown here is derived from an EMBL/GenBank/DDBJ whole genome shotgun (WGS) entry which is preliminary data.</text>
</comment>
<name>A0A0A2EBJ3_9PORP</name>
<organism evidence="1 2">
    <name type="scientific">Porphyromonas macacae</name>
    <dbReference type="NCBI Taxonomy" id="28115"/>
    <lineage>
        <taxon>Bacteria</taxon>
        <taxon>Pseudomonadati</taxon>
        <taxon>Bacteroidota</taxon>
        <taxon>Bacteroidia</taxon>
        <taxon>Bacteroidales</taxon>
        <taxon>Porphyromonadaceae</taxon>
        <taxon>Porphyromonas</taxon>
    </lineage>
</organism>
<gene>
    <name evidence="1" type="ORF">HQ47_03640</name>
</gene>
<dbReference type="Proteomes" id="UP000030103">
    <property type="component" value="Unassembled WGS sequence"/>
</dbReference>
<dbReference type="OrthoDB" id="1274094at2"/>
<dbReference type="EMBL" id="JRFA01000009">
    <property type="protein sequence ID" value="KGN75012.1"/>
    <property type="molecule type" value="Genomic_DNA"/>
</dbReference>
<accession>A0A0A2EBJ3</accession>
<dbReference type="STRING" id="28115.HQ47_03640"/>
<reference evidence="1 2" key="1">
    <citation type="submission" date="2014-09" db="EMBL/GenBank/DDBJ databases">
        <title>Draft Genome Sequence of Porphyromonas macacae COT-192_OH2859.</title>
        <authorList>
            <person name="Wallis C."/>
            <person name="Deusch O."/>
            <person name="O'Flynn C."/>
            <person name="Davis I."/>
            <person name="Horsfall A."/>
            <person name="Kirkwood N."/>
            <person name="Harris S."/>
            <person name="Eisen J.A."/>
            <person name="Coil D.A."/>
            <person name="Darling A.E."/>
            <person name="Jospin G."/>
            <person name="Alexiev A."/>
        </authorList>
    </citation>
    <scope>NUCLEOTIDE SEQUENCE [LARGE SCALE GENOMIC DNA]</scope>
    <source>
        <strain evidence="2">COT-192 OH2859</strain>
    </source>
</reference>
<dbReference type="RefSeq" id="WP_036873347.1">
    <property type="nucleotide sequence ID" value="NZ_JBGYTE010000016.1"/>
</dbReference>
<proteinExistence type="predicted"/>
<protein>
    <submittedName>
        <fullName evidence="1">Uncharacterized protein</fullName>
    </submittedName>
</protein>
<evidence type="ECO:0000313" key="1">
    <source>
        <dbReference type="EMBL" id="KGN75012.1"/>
    </source>
</evidence>
<sequence>MKSIYLLAFIILVGNGCGRRKGEGRISNDKTTTTRVFDVHGFNKNKNEFNEYSFRLNDSIIVRQQETTESFYEFISREGSDFEEVYEYYKTGSLKSSFLYFQYDFMAGIYREYDKNGKLIKEDDLDKDFMFSWENIKQYLVAHDVKSIRNQVISINRASHENPVWILEFEGSHKEYKRGIFIITLDGITGEEIEVKLLKGKTSLGETGTIANHEIMYLRKGKQSNNRFISWK</sequence>
<evidence type="ECO:0000313" key="2">
    <source>
        <dbReference type="Proteomes" id="UP000030103"/>
    </source>
</evidence>